<dbReference type="SUPFAM" id="SSF54913">
    <property type="entry name" value="GlnB-like"/>
    <property type="match status" value="1"/>
</dbReference>
<reference evidence="2 3" key="1">
    <citation type="submission" date="2017-06" db="EMBL/GenBank/DDBJ databases">
        <authorList>
            <person name="Kim H.J."/>
            <person name="Triplett B.A."/>
        </authorList>
    </citation>
    <scope>NUCLEOTIDE SEQUENCE [LARGE SCALE GENOMIC DNA]</scope>
    <source>
        <strain evidence="2 3">U15</strain>
    </source>
</reference>
<evidence type="ECO:0000313" key="3">
    <source>
        <dbReference type="Proteomes" id="UP000198284"/>
    </source>
</evidence>
<dbReference type="PANTHER" id="PTHR23419:SF8">
    <property type="entry name" value="FI09726P"/>
    <property type="match status" value="1"/>
</dbReference>
<dbReference type="InterPro" id="IPR011322">
    <property type="entry name" value="N-reg_PII-like_a/b"/>
</dbReference>
<dbReference type="GO" id="GO:0010038">
    <property type="term" value="P:response to metal ion"/>
    <property type="evidence" value="ECO:0007669"/>
    <property type="project" value="InterPro"/>
</dbReference>
<proteinExistence type="inferred from homology"/>
<dbReference type="Gene3D" id="3.30.70.120">
    <property type="match status" value="1"/>
</dbReference>
<gene>
    <name evidence="2" type="ORF">SAMN06265795_112134</name>
</gene>
<dbReference type="AlphaFoldDB" id="A0A239JGM7"/>
<dbReference type="RefSeq" id="WP_089400473.1">
    <property type="nucleotide sequence ID" value="NZ_FZOT01000012.1"/>
</dbReference>
<name>A0A239JGM7_9BURK</name>
<evidence type="ECO:0000256" key="1">
    <source>
        <dbReference type="ARBA" id="ARBA00010169"/>
    </source>
</evidence>
<evidence type="ECO:0000313" key="2">
    <source>
        <dbReference type="EMBL" id="SNT04985.1"/>
    </source>
</evidence>
<dbReference type="OrthoDB" id="37622at2"/>
<sequence>MSEILIVLTNLPDGASAQALARHIVEQRLAACVNILPGVRSLYRWQGAVEEAAEVTLLIKTPATGYDALETAIRQQHPYDVPEVVAIPVSAGLPAYLAWVADETRGSRHA</sequence>
<dbReference type="GO" id="GO:0005507">
    <property type="term" value="F:copper ion binding"/>
    <property type="evidence" value="ECO:0007669"/>
    <property type="project" value="TreeGrafter"/>
</dbReference>
<protein>
    <submittedName>
        <fullName evidence="2">Divalent cation tolerance protein</fullName>
    </submittedName>
</protein>
<dbReference type="Proteomes" id="UP000198284">
    <property type="component" value="Unassembled WGS sequence"/>
</dbReference>
<dbReference type="Pfam" id="PF03091">
    <property type="entry name" value="CutA1"/>
    <property type="match status" value="1"/>
</dbReference>
<dbReference type="InterPro" id="IPR004323">
    <property type="entry name" value="Ion_tolerance_CutA"/>
</dbReference>
<dbReference type="PANTHER" id="PTHR23419">
    <property type="entry name" value="DIVALENT CATION TOLERANCE CUTA-RELATED"/>
    <property type="match status" value="1"/>
</dbReference>
<keyword evidence="3" id="KW-1185">Reference proteome</keyword>
<accession>A0A239JGM7</accession>
<comment type="similarity">
    <text evidence="1">Belongs to the CutA family.</text>
</comment>
<dbReference type="EMBL" id="FZOT01000012">
    <property type="protein sequence ID" value="SNT04985.1"/>
    <property type="molecule type" value="Genomic_DNA"/>
</dbReference>
<dbReference type="InterPro" id="IPR015867">
    <property type="entry name" value="N-reg_PII/ATP_PRibTrfase_C"/>
</dbReference>
<organism evidence="2 3">
    <name type="scientific">Noviherbaspirillum humi</name>
    <dbReference type="NCBI Taxonomy" id="1688639"/>
    <lineage>
        <taxon>Bacteria</taxon>
        <taxon>Pseudomonadati</taxon>
        <taxon>Pseudomonadota</taxon>
        <taxon>Betaproteobacteria</taxon>
        <taxon>Burkholderiales</taxon>
        <taxon>Oxalobacteraceae</taxon>
        <taxon>Noviherbaspirillum</taxon>
    </lineage>
</organism>